<dbReference type="Proteomes" id="UP000050501">
    <property type="component" value="Unassembled WGS sequence"/>
</dbReference>
<evidence type="ECO:0000256" key="1">
    <source>
        <dbReference type="ARBA" id="ARBA00022603"/>
    </source>
</evidence>
<dbReference type="EMBL" id="LGCM01000027">
    <property type="protein sequence ID" value="KPL84976.1"/>
    <property type="molecule type" value="Genomic_DNA"/>
</dbReference>
<reference evidence="5 6" key="1">
    <citation type="submission" date="2015-07" db="EMBL/GenBank/DDBJ databases">
        <title>Genome sequence of Levilinea saccharolytica DSM 16555.</title>
        <authorList>
            <person name="Hemp J."/>
            <person name="Ward L.M."/>
            <person name="Pace L.A."/>
            <person name="Fischer W.W."/>
        </authorList>
    </citation>
    <scope>NUCLEOTIDE SEQUENCE [LARGE SCALE GENOMIC DNA]</scope>
    <source>
        <strain evidence="5 6">KIBI-1</strain>
    </source>
</reference>
<evidence type="ECO:0000259" key="4">
    <source>
        <dbReference type="Pfam" id="PF13649"/>
    </source>
</evidence>
<organism evidence="5 6">
    <name type="scientific">Levilinea saccharolytica</name>
    <dbReference type="NCBI Taxonomy" id="229921"/>
    <lineage>
        <taxon>Bacteria</taxon>
        <taxon>Bacillati</taxon>
        <taxon>Chloroflexota</taxon>
        <taxon>Anaerolineae</taxon>
        <taxon>Anaerolineales</taxon>
        <taxon>Anaerolineaceae</taxon>
        <taxon>Levilinea</taxon>
    </lineage>
</organism>
<dbReference type="GO" id="GO:0032259">
    <property type="term" value="P:methylation"/>
    <property type="evidence" value="ECO:0007669"/>
    <property type="project" value="UniProtKB-KW"/>
</dbReference>
<keyword evidence="2" id="KW-0808">Transferase</keyword>
<evidence type="ECO:0000256" key="2">
    <source>
        <dbReference type="ARBA" id="ARBA00022679"/>
    </source>
</evidence>
<dbReference type="PANTHER" id="PTHR43464:SF19">
    <property type="entry name" value="UBIQUINONE BIOSYNTHESIS O-METHYLTRANSFERASE, MITOCHONDRIAL"/>
    <property type="match status" value="1"/>
</dbReference>
<sequence length="189" mass="21488">MAQSDSIRWDERYREAQYDHPLPPRRLLVENASLLPKGGRALDIAAGTGRNACFLAQRGFQVIGVDVSWQAIHRAARFSPAAHWVLADLEHFSVPECAFDVILNFYYLQRNLWPVFCRALRPGGLLFLETLTQDMRLHRPDLQDCNLLAAGELANAFQQMETLYHFEGWVESDHGKQKAVASLIARQPT</sequence>
<dbReference type="InterPro" id="IPR029063">
    <property type="entry name" value="SAM-dependent_MTases_sf"/>
</dbReference>
<dbReference type="Gene3D" id="3.40.50.150">
    <property type="entry name" value="Vaccinia Virus protein VP39"/>
    <property type="match status" value="1"/>
</dbReference>
<keyword evidence="3" id="KW-0949">S-adenosyl-L-methionine</keyword>
<dbReference type="CDD" id="cd02440">
    <property type="entry name" value="AdoMet_MTases"/>
    <property type="match status" value="1"/>
</dbReference>
<keyword evidence="6" id="KW-1185">Reference proteome</keyword>
<accession>A0A0P6YPS2</accession>
<evidence type="ECO:0000313" key="6">
    <source>
        <dbReference type="Proteomes" id="UP000050501"/>
    </source>
</evidence>
<dbReference type="STRING" id="229921.ADN01_06200"/>
<evidence type="ECO:0000256" key="3">
    <source>
        <dbReference type="ARBA" id="ARBA00022691"/>
    </source>
</evidence>
<dbReference type="Pfam" id="PF13649">
    <property type="entry name" value="Methyltransf_25"/>
    <property type="match status" value="1"/>
</dbReference>
<gene>
    <name evidence="5" type="ORF">ADN01_06200</name>
</gene>
<comment type="caution">
    <text evidence="5">The sequence shown here is derived from an EMBL/GenBank/DDBJ whole genome shotgun (WGS) entry which is preliminary data.</text>
</comment>
<dbReference type="RefSeq" id="WP_062418441.1">
    <property type="nucleotide sequence ID" value="NZ_DF967974.1"/>
</dbReference>
<dbReference type="OrthoDB" id="9804312at2"/>
<protein>
    <recommendedName>
        <fullName evidence="4">Methyltransferase domain-containing protein</fullName>
    </recommendedName>
</protein>
<feature type="domain" description="Methyltransferase" evidence="4">
    <location>
        <begin position="42"/>
        <end position="124"/>
    </location>
</feature>
<dbReference type="PANTHER" id="PTHR43464">
    <property type="entry name" value="METHYLTRANSFERASE"/>
    <property type="match status" value="1"/>
</dbReference>
<dbReference type="AlphaFoldDB" id="A0A0P6YPS2"/>
<name>A0A0P6YPS2_9CHLR</name>
<dbReference type="GO" id="GO:0008168">
    <property type="term" value="F:methyltransferase activity"/>
    <property type="evidence" value="ECO:0007669"/>
    <property type="project" value="UniProtKB-KW"/>
</dbReference>
<proteinExistence type="predicted"/>
<dbReference type="SUPFAM" id="SSF53335">
    <property type="entry name" value="S-adenosyl-L-methionine-dependent methyltransferases"/>
    <property type="match status" value="1"/>
</dbReference>
<keyword evidence="1" id="KW-0489">Methyltransferase</keyword>
<dbReference type="InterPro" id="IPR041698">
    <property type="entry name" value="Methyltransf_25"/>
</dbReference>
<evidence type="ECO:0000313" key="5">
    <source>
        <dbReference type="EMBL" id="KPL84976.1"/>
    </source>
</evidence>